<gene>
    <name evidence="2" type="ORF">N0V93_010313</name>
</gene>
<dbReference type="AlphaFoldDB" id="A0A9W8YJU7"/>
<dbReference type="Proteomes" id="UP001140453">
    <property type="component" value="Unassembled WGS sequence"/>
</dbReference>
<reference evidence="2" key="1">
    <citation type="submission" date="2022-10" db="EMBL/GenBank/DDBJ databases">
        <title>Tapping the CABI collections for fungal endophytes: first genome assemblies for Collariella, Neodidymelliopsis, Ascochyta clinopodiicola, Didymella pomorum, Didymosphaeria variabile, Neocosmospora piperis and Neocucurbitaria cava.</title>
        <authorList>
            <person name="Hill R."/>
        </authorList>
    </citation>
    <scope>NUCLEOTIDE SEQUENCE</scope>
    <source>
        <strain evidence="2">IMI 355082</strain>
    </source>
</reference>
<keyword evidence="3" id="KW-1185">Reference proteome</keyword>
<evidence type="ECO:0000313" key="2">
    <source>
        <dbReference type="EMBL" id="KAJ4385252.1"/>
    </source>
</evidence>
<name>A0A9W8YJU7_9PEZI</name>
<proteinExistence type="predicted"/>
<evidence type="ECO:0000256" key="1">
    <source>
        <dbReference type="SAM" id="Coils"/>
    </source>
</evidence>
<feature type="coiled-coil region" evidence="1">
    <location>
        <begin position="329"/>
        <end position="377"/>
    </location>
</feature>
<keyword evidence="1" id="KW-0175">Coiled coil</keyword>
<dbReference type="OrthoDB" id="4775418at2759"/>
<organism evidence="2 3">
    <name type="scientific">Gnomoniopsis smithogilvyi</name>
    <dbReference type="NCBI Taxonomy" id="1191159"/>
    <lineage>
        <taxon>Eukaryota</taxon>
        <taxon>Fungi</taxon>
        <taxon>Dikarya</taxon>
        <taxon>Ascomycota</taxon>
        <taxon>Pezizomycotina</taxon>
        <taxon>Sordariomycetes</taxon>
        <taxon>Sordariomycetidae</taxon>
        <taxon>Diaporthales</taxon>
        <taxon>Gnomoniaceae</taxon>
        <taxon>Gnomoniopsis</taxon>
    </lineage>
</organism>
<protein>
    <submittedName>
        <fullName evidence="2">Uncharacterized protein</fullName>
    </submittedName>
</protein>
<comment type="caution">
    <text evidence="2">The sequence shown here is derived from an EMBL/GenBank/DDBJ whole genome shotgun (WGS) entry which is preliminary data.</text>
</comment>
<dbReference type="EMBL" id="JAPEVB010000008">
    <property type="protein sequence ID" value="KAJ4385252.1"/>
    <property type="molecule type" value="Genomic_DNA"/>
</dbReference>
<accession>A0A9W8YJU7</accession>
<sequence length="461" mass="51497">MTGAQTAFSNLEEWTGYCSNWQHVMRLVALLTLSYTDQKFRDWISRLQVEWMVLQPRDEVHVTQGFWKVISADSLLRIFQSDDTRTAETLLLADYDILLGQAFVEAQKDIRPFLSSWAEELALSLRQASDEDTLNQHAPSTGHEASCVSGKASTEDFVDFTQDVVLEVVWMDRVSHYEEQVVVQSLFLQSLRRLQSLAEEGGNLSSLAAAYMLLDSEDGKTRALPEDETVKAMITKLAGLPPVKPIVCSDSVLIDKQIRVYRKEQEAKNHDNIDLASYEPVHAVDANLADGGQETPEIRETLCKSFGDLLDADVQCIAGKLDLRATEHAQQLQQIKDAAQKTSDRLDAQATQEYSRFQDIQAQLQAISDAVEALQQAPQEPVYAVPQPGQEGYLALHCAVPEGCDQNPYEAVLLSAGWFYVACLNSRTDGFEPNPTRATVNKHLPCSIPNSFESFYTDART</sequence>
<evidence type="ECO:0000313" key="3">
    <source>
        <dbReference type="Proteomes" id="UP001140453"/>
    </source>
</evidence>